<proteinExistence type="predicted"/>
<name>A0A1M5DMF8_9FIRM</name>
<reference evidence="2" key="1">
    <citation type="submission" date="2016-11" db="EMBL/GenBank/DDBJ databases">
        <authorList>
            <person name="Varghese N."/>
            <person name="Submissions S."/>
        </authorList>
    </citation>
    <scope>NUCLEOTIDE SEQUENCE [LARGE SCALE GENOMIC DNA]</scope>
    <source>
        <strain evidence="2">DSM 11792</strain>
    </source>
</reference>
<evidence type="ECO:0000313" key="2">
    <source>
        <dbReference type="Proteomes" id="UP000184196"/>
    </source>
</evidence>
<accession>A0A1M5DMF8</accession>
<organism evidence="1 2">
    <name type="scientific">Desulfofundulus australicus DSM 11792</name>
    <dbReference type="NCBI Taxonomy" id="1121425"/>
    <lineage>
        <taxon>Bacteria</taxon>
        <taxon>Bacillati</taxon>
        <taxon>Bacillota</taxon>
        <taxon>Clostridia</taxon>
        <taxon>Eubacteriales</taxon>
        <taxon>Peptococcaceae</taxon>
        <taxon>Desulfofundulus</taxon>
    </lineage>
</organism>
<dbReference type="Proteomes" id="UP000184196">
    <property type="component" value="Unassembled WGS sequence"/>
</dbReference>
<sequence length="268" mass="30855">MQTVTLKIKLLPPNKGKLEKMTRMLEIYRQACFWFLEQAEALNTTSRAHLNRETYRQACELFDLNRGTLQCAMLKALSVRRSYLSRKQRGKKASLPKFEKTVPVMVRQDCYSLHQLPSGTWVIKFPVSSGRSQIAVPLAASTYHAKRLQDLAGGSCRQGSVEIWRDKSGEWYAAISLVYETCLNEPCGVIGVDFGIVKLAVLSNNVFFDGRQVRWRKERWAERRKALQQAGRLSRVKKESGREQRWMRYINHCISKRIVEIAKAEGKV</sequence>
<dbReference type="RefSeq" id="WP_207545679.1">
    <property type="nucleotide sequence ID" value="NZ_FQUW01000052.1"/>
</dbReference>
<evidence type="ECO:0008006" key="3">
    <source>
        <dbReference type="Google" id="ProtNLM"/>
    </source>
</evidence>
<keyword evidence="2" id="KW-1185">Reference proteome</keyword>
<evidence type="ECO:0000313" key="1">
    <source>
        <dbReference type="EMBL" id="SHF67962.1"/>
    </source>
</evidence>
<protein>
    <recommendedName>
        <fullName evidence="3">Transposase</fullName>
    </recommendedName>
</protein>
<gene>
    <name evidence="1" type="ORF">SAMN02745218_02859</name>
</gene>
<dbReference type="AlphaFoldDB" id="A0A1M5DMF8"/>
<dbReference type="EMBL" id="FQUW01000052">
    <property type="protein sequence ID" value="SHF67962.1"/>
    <property type="molecule type" value="Genomic_DNA"/>
</dbReference>